<protein>
    <submittedName>
        <fullName evidence="1">DUF3379 domain-containing protein</fullName>
    </submittedName>
</protein>
<dbReference type="EMBL" id="JAKRRX010000015">
    <property type="protein sequence ID" value="MCW8333043.1"/>
    <property type="molecule type" value="Genomic_DNA"/>
</dbReference>
<dbReference type="Proteomes" id="UP001155586">
    <property type="component" value="Unassembled WGS sequence"/>
</dbReference>
<evidence type="ECO:0000313" key="2">
    <source>
        <dbReference type="Proteomes" id="UP001155586"/>
    </source>
</evidence>
<reference evidence="1" key="1">
    <citation type="submission" date="2022-02" db="EMBL/GenBank/DDBJ databases">
        <title>Vibrio sp. nov., a new bacterium isolated from Bohai sea, China.</title>
        <authorList>
            <person name="Yuan Y."/>
        </authorList>
    </citation>
    <scope>NUCLEOTIDE SEQUENCE</scope>
    <source>
        <strain evidence="1">DBSS07</strain>
    </source>
</reference>
<dbReference type="Pfam" id="PF11859">
    <property type="entry name" value="DUF3379"/>
    <property type="match status" value="1"/>
</dbReference>
<dbReference type="AlphaFoldDB" id="A0A9X3HQ41"/>
<organism evidence="1 2">
    <name type="scientific">Vibrio paucivorans</name>
    <dbReference type="NCBI Taxonomy" id="2829489"/>
    <lineage>
        <taxon>Bacteria</taxon>
        <taxon>Pseudomonadati</taxon>
        <taxon>Pseudomonadota</taxon>
        <taxon>Gammaproteobacteria</taxon>
        <taxon>Vibrionales</taxon>
        <taxon>Vibrionaceae</taxon>
        <taxon>Vibrio</taxon>
    </lineage>
</organism>
<gene>
    <name evidence="1" type="ORF">MD483_04270</name>
</gene>
<dbReference type="InterPro" id="IPR021806">
    <property type="entry name" value="DUF3379"/>
</dbReference>
<dbReference type="RefSeq" id="WP_265686738.1">
    <property type="nucleotide sequence ID" value="NZ_JAKRRX010000015.1"/>
</dbReference>
<comment type="caution">
    <text evidence="1">The sequence shown here is derived from an EMBL/GenBank/DDBJ whole genome shotgun (WGS) entry which is preliminary data.</text>
</comment>
<proteinExistence type="predicted"/>
<evidence type="ECO:0000313" key="1">
    <source>
        <dbReference type="EMBL" id="MCW8333043.1"/>
    </source>
</evidence>
<name>A0A9X3HQ41_9VIBR</name>
<sequence length="241" mass="26712">MDELEFRRRIMSDPKQRDAEIADALNNNEANSKFLDDVLELDAQLAKAMNVDVPDDLADKILFNQPIEKDNVVRPNFAKRAMALAASVAFAFGLLVGQLNWGNLLVPPAQASLVDTAMKHVLDEKSFIEPLDEQVSSRQINAKMAPFAYQFDENFPYHVYYLNHCGFGDSNAMHMVFQGEKGKVTLFLTKVGSEDTKNFYQQGMSGIVEPIGNTSLILVGEDGENVAKIAEKLAPMIIPAS</sequence>
<keyword evidence="2" id="KW-1185">Reference proteome</keyword>
<accession>A0A9X3HQ41</accession>